<protein>
    <submittedName>
        <fullName evidence="1">Allantoate permease</fullName>
    </submittedName>
</protein>
<organism evidence="1 2">
    <name type="scientific">[Candida] jaroonii</name>
    <dbReference type="NCBI Taxonomy" id="467808"/>
    <lineage>
        <taxon>Eukaryota</taxon>
        <taxon>Fungi</taxon>
        <taxon>Dikarya</taxon>
        <taxon>Ascomycota</taxon>
        <taxon>Saccharomycotina</taxon>
        <taxon>Pichiomycetes</taxon>
        <taxon>Debaryomycetaceae</taxon>
        <taxon>Yamadazyma</taxon>
    </lineage>
</organism>
<reference evidence="1" key="1">
    <citation type="submission" date="2022-06" db="EMBL/GenBank/DDBJ databases">
        <authorList>
            <person name="Legras J.-L."/>
            <person name="Devillers H."/>
            <person name="Grondin C."/>
        </authorList>
    </citation>
    <scope>NUCLEOTIDE SEQUENCE</scope>
    <source>
        <strain evidence="1">CLIB 1444</strain>
    </source>
</reference>
<evidence type="ECO:0000313" key="2">
    <source>
        <dbReference type="Proteomes" id="UP001152531"/>
    </source>
</evidence>
<name>A0ACA9YE63_9ASCO</name>
<evidence type="ECO:0000313" key="1">
    <source>
        <dbReference type="EMBL" id="CAH6723371.1"/>
    </source>
</evidence>
<dbReference type="Proteomes" id="UP001152531">
    <property type="component" value="Unassembled WGS sequence"/>
</dbReference>
<sequence>MSSEDESKTNVNVATEMVDKSDSFATAEPVDDATLFVQEREGKFEITEADEKAALRRNDFILLPTLFFLATMGAVDKVSLGTAALYGIRDHLTTFQYTWVSSILFIGSLFGVFPLMYLQSKYRLGKVMSICSTIWSGLTLLMPACNSYGGFLALRFLTGVVEAAIVPGCTLMVTRFYRKSEQGVRLGFVFAFASSVINGFLSWLIYYFGDGLPKWKYLYLLIGSISFSFSVFTLWFLPDTPMNARYLSEKHKFIIVKKVIENRTGVQTNTWSWSQFREAVFDVKAYIIFLFNIGINIPNGGLSAFSAIIIASLNFSARESSLMTIPTGVIATIATVVINYFAGRFTNKRILLAILGLTIPLIGAIISYVVPETSVGARLLGLYLMYFYFAPYVVLISLSQANTSGNTKKSVVYGINYLGYAVGALTGGQVYNSGFTGGFIAMICAYVACILLSGCYWLVCTYQNKQKLKVINADEELKGEFEALKDKTEDVNVLLDVTDKEQKTFLYTK</sequence>
<gene>
    <name evidence="1" type="ORF">CLIB1444_14S02564</name>
</gene>
<proteinExistence type="predicted"/>
<dbReference type="EMBL" id="CALSDN010000014">
    <property type="protein sequence ID" value="CAH6723371.1"/>
    <property type="molecule type" value="Genomic_DNA"/>
</dbReference>
<keyword evidence="2" id="KW-1185">Reference proteome</keyword>
<comment type="caution">
    <text evidence="1">The sequence shown here is derived from an EMBL/GenBank/DDBJ whole genome shotgun (WGS) entry which is preliminary data.</text>
</comment>
<accession>A0ACA9YE63</accession>